<evidence type="ECO:0000313" key="2">
    <source>
        <dbReference type="Proteomes" id="UP000677054"/>
    </source>
</evidence>
<name>A0A7R9A4B4_9CRUS</name>
<dbReference type="EMBL" id="CAJPEV010000943">
    <property type="protein sequence ID" value="CAG0889655.1"/>
    <property type="molecule type" value="Genomic_DNA"/>
</dbReference>
<protein>
    <submittedName>
        <fullName evidence="1">Uncharacterized protein</fullName>
    </submittedName>
</protein>
<dbReference type="EMBL" id="LR900460">
    <property type="protein sequence ID" value="CAD7245744.1"/>
    <property type="molecule type" value="Genomic_DNA"/>
</dbReference>
<organism evidence="1">
    <name type="scientific">Darwinula stevensoni</name>
    <dbReference type="NCBI Taxonomy" id="69355"/>
    <lineage>
        <taxon>Eukaryota</taxon>
        <taxon>Metazoa</taxon>
        <taxon>Ecdysozoa</taxon>
        <taxon>Arthropoda</taxon>
        <taxon>Crustacea</taxon>
        <taxon>Oligostraca</taxon>
        <taxon>Ostracoda</taxon>
        <taxon>Podocopa</taxon>
        <taxon>Podocopida</taxon>
        <taxon>Darwinulocopina</taxon>
        <taxon>Darwinuloidea</taxon>
        <taxon>Darwinulidae</taxon>
        <taxon>Darwinula</taxon>
    </lineage>
</organism>
<accession>A0A7R9A4B4</accession>
<dbReference type="AlphaFoldDB" id="A0A7R9A4B4"/>
<evidence type="ECO:0000313" key="1">
    <source>
        <dbReference type="EMBL" id="CAD7245744.1"/>
    </source>
</evidence>
<proteinExistence type="predicted"/>
<dbReference type="Proteomes" id="UP000677054">
    <property type="component" value="Unassembled WGS sequence"/>
</dbReference>
<sequence length="164" mass="18676">MGTFIPERKECDGGVIWLGWILLFAEDANFPVVPVTIYPIVPQLCTGDVCMGVEQLPPVYGNDRLPLSVTRIKFQGNLEVTWYKHTVPLLWAVDTALGGLPHLWNEERGTVRTRILGDNCDLQEDEEYKLLESFDMMTENDRRSLLESFVSFVLLEEIYAPVAK</sequence>
<reference evidence="1" key="1">
    <citation type="submission" date="2020-11" db="EMBL/GenBank/DDBJ databases">
        <authorList>
            <person name="Tran Van P."/>
        </authorList>
    </citation>
    <scope>NUCLEOTIDE SEQUENCE</scope>
</reference>
<keyword evidence="2" id="KW-1185">Reference proteome</keyword>
<gene>
    <name evidence="1" type="ORF">DSTB1V02_LOCUS5611</name>
</gene>